<comment type="caution">
    <text evidence="5">The sequence shown here is derived from an EMBL/GenBank/DDBJ whole genome shotgun (WGS) entry which is preliminary data.</text>
</comment>
<dbReference type="AlphaFoldDB" id="A0A845MCP4"/>
<dbReference type="GO" id="GO:0003841">
    <property type="term" value="F:1-acylglycerol-3-phosphate O-acyltransferase activity"/>
    <property type="evidence" value="ECO:0007669"/>
    <property type="project" value="TreeGrafter"/>
</dbReference>
<evidence type="ECO:0000313" key="5">
    <source>
        <dbReference type="EMBL" id="MZR21803.1"/>
    </source>
</evidence>
<dbReference type="EMBL" id="WTVA01000002">
    <property type="protein sequence ID" value="MZR21803.1"/>
    <property type="molecule type" value="Genomic_DNA"/>
</dbReference>
<evidence type="ECO:0000256" key="3">
    <source>
        <dbReference type="ARBA" id="ARBA00023315"/>
    </source>
</evidence>
<dbReference type="CDD" id="cd07989">
    <property type="entry name" value="LPLAT_AGPAT-like"/>
    <property type="match status" value="1"/>
</dbReference>
<proteinExistence type="predicted"/>
<evidence type="ECO:0000256" key="2">
    <source>
        <dbReference type="ARBA" id="ARBA00022679"/>
    </source>
</evidence>
<feature type="domain" description="Phospholipid/glycerol acyltransferase" evidence="4">
    <location>
        <begin position="37"/>
        <end position="151"/>
    </location>
</feature>
<sequence length="211" mass="23400">MKGANLWAKGCLWLLKWIGGISIKFDGKRHLPKSGPYLIAAKHQSEVDGIAILATIPNVATIAMQELGRYPVIGRLMKKMQMILVDSDGGVKSQNSLTIRADKAVSSRRPILIYPEGRLVPVGEKSNYKSGIYHLYDDFSLPVVPVATNIGLRWPQRKFRKQPGTATIEFLPPILPGLEKQEFMELLSTRVESRSNELAGLTSVGKELSYV</sequence>
<gene>
    <name evidence="5" type="ORF">GQF03_05620</name>
</gene>
<dbReference type="InterPro" id="IPR002123">
    <property type="entry name" value="Plipid/glycerol_acylTrfase"/>
</dbReference>
<keyword evidence="6" id="KW-1185">Reference proteome</keyword>
<keyword evidence="2 5" id="KW-0808">Transferase</keyword>
<dbReference type="OrthoDB" id="5290997at2"/>
<evidence type="ECO:0000259" key="4">
    <source>
        <dbReference type="SMART" id="SM00563"/>
    </source>
</evidence>
<reference evidence="5 6" key="1">
    <citation type="journal article" date="2014" name="Int. J. Syst. Evol. Microbiol.">
        <title>Sneathiella chungangensis sp. nov., isolated from a marine sand, and emended description of the genus Sneathiella.</title>
        <authorList>
            <person name="Siamphan C."/>
            <person name="Kim H."/>
            <person name="Lee J.S."/>
            <person name="Kim W."/>
        </authorList>
    </citation>
    <scope>NUCLEOTIDE SEQUENCE [LARGE SCALE GENOMIC DNA]</scope>
    <source>
        <strain evidence="5 6">KCTC 32476</strain>
    </source>
</reference>
<accession>A0A845MCP4</accession>
<dbReference type="Pfam" id="PF01553">
    <property type="entry name" value="Acyltransferase"/>
    <property type="match status" value="1"/>
</dbReference>
<organism evidence="5 6">
    <name type="scientific">Sneathiella chungangensis</name>
    <dbReference type="NCBI Taxonomy" id="1418234"/>
    <lineage>
        <taxon>Bacteria</taxon>
        <taxon>Pseudomonadati</taxon>
        <taxon>Pseudomonadota</taxon>
        <taxon>Alphaproteobacteria</taxon>
        <taxon>Sneathiellales</taxon>
        <taxon>Sneathiellaceae</taxon>
        <taxon>Sneathiella</taxon>
    </lineage>
</organism>
<keyword evidence="3 5" id="KW-0012">Acyltransferase</keyword>
<dbReference type="PANTHER" id="PTHR10434:SF40">
    <property type="entry name" value="1-ACYL-SN-GLYCEROL-3-PHOSPHATE ACYLTRANSFERASE"/>
    <property type="match status" value="1"/>
</dbReference>
<comment type="pathway">
    <text evidence="1">Lipid metabolism.</text>
</comment>
<evidence type="ECO:0000313" key="6">
    <source>
        <dbReference type="Proteomes" id="UP000445696"/>
    </source>
</evidence>
<protein>
    <submittedName>
        <fullName evidence="5">1-acyl-sn-glycerol-3-phosphate acyltransferase</fullName>
    </submittedName>
</protein>
<dbReference type="SMART" id="SM00563">
    <property type="entry name" value="PlsC"/>
    <property type="match status" value="1"/>
</dbReference>
<dbReference type="RefSeq" id="WP_161338239.1">
    <property type="nucleotide sequence ID" value="NZ_JBHSDG010000001.1"/>
</dbReference>
<dbReference type="Proteomes" id="UP000445696">
    <property type="component" value="Unassembled WGS sequence"/>
</dbReference>
<evidence type="ECO:0000256" key="1">
    <source>
        <dbReference type="ARBA" id="ARBA00005189"/>
    </source>
</evidence>
<dbReference type="GO" id="GO:0006654">
    <property type="term" value="P:phosphatidic acid biosynthetic process"/>
    <property type="evidence" value="ECO:0007669"/>
    <property type="project" value="TreeGrafter"/>
</dbReference>
<dbReference type="PANTHER" id="PTHR10434">
    <property type="entry name" value="1-ACYL-SN-GLYCEROL-3-PHOSPHATE ACYLTRANSFERASE"/>
    <property type="match status" value="1"/>
</dbReference>
<dbReference type="SUPFAM" id="SSF69593">
    <property type="entry name" value="Glycerol-3-phosphate (1)-acyltransferase"/>
    <property type="match status" value="1"/>
</dbReference>
<name>A0A845MCP4_9PROT</name>